<dbReference type="NCBIfam" id="TIGR00691">
    <property type="entry name" value="spoT_relA"/>
    <property type="match status" value="1"/>
</dbReference>
<dbReference type="InterPro" id="IPR007685">
    <property type="entry name" value="RelA_SpoT"/>
</dbReference>
<dbReference type="SMART" id="SM00471">
    <property type="entry name" value="HDc"/>
    <property type="match status" value="1"/>
</dbReference>
<dbReference type="CDD" id="cd05399">
    <property type="entry name" value="NT_Rel-Spo_like"/>
    <property type="match status" value="1"/>
</dbReference>
<dbReference type="PROSITE" id="PS51831">
    <property type="entry name" value="HD"/>
    <property type="match status" value="1"/>
</dbReference>
<dbReference type="InterPro" id="IPR012676">
    <property type="entry name" value="TGS-like"/>
</dbReference>
<dbReference type="SUPFAM" id="SSF109604">
    <property type="entry name" value="HD-domain/PDEase-like"/>
    <property type="match status" value="1"/>
</dbReference>
<dbReference type="InterPro" id="IPR004095">
    <property type="entry name" value="TGS"/>
</dbReference>
<feature type="compositionally biased region" description="Basic and acidic residues" evidence="5">
    <location>
        <begin position="548"/>
        <end position="557"/>
    </location>
</feature>
<dbReference type="InterPro" id="IPR033655">
    <property type="entry name" value="TGS_RelA/SpoT"/>
</dbReference>
<dbReference type="CDD" id="cd01668">
    <property type="entry name" value="TGS_RSH"/>
    <property type="match status" value="1"/>
</dbReference>
<dbReference type="InterPro" id="IPR003607">
    <property type="entry name" value="HD/PDEase_dom"/>
</dbReference>
<evidence type="ECO:0000259" key="8">
    <source>
        <dbReference type="PROSITE" id="PS51880"/>
    </source>
</evidence>
<comment type="caution">
    <text evidence="9">The sequence shown here is derived from an EMBL/GenBank/DDBJ whole genome shotgun (WGS) entry which is preliminary data.</text>
</comment>
<dbReference type="GO" id="GO:0015970">
    <property type="term" value="P:guanosine tetraphosphate biosynthetic process"/>
    <property type="evidence" value="ECO:0007669"/>
    <property type="project" value="UniProtKB-UniPathway"/>
</dbReference>
<comment type="catalytic activity">
    <reaction evidence="3">
        <text>GTP + ATP = guanosine 3'-diphosphate 5'-triphosphate + AMP</text>
        <dbReference type="Rhea" id="RHEA:22088"/>
        <dbReference type="ChEBI" id="CHEBI:30616"/>
        <dbReference type="ChEBI" id="CHEBI:37565"/>
        <dbReference type="ChEBI" id="CHEBI:142410"/>
        <dbReference type="ChEBI" id="CHEBI:456215"/>
        <dbReference type="EC" id="2.7.6.5"/>
    </reaction>
</comment>
<dbReference type="UniPathway" id="UPA00908">
    <property type="reaction ID" value="UER00884"/>
</dbReference>
<name>A0A267MNC5_9FIRM</name>
<accession>A0A267MNC5</accession>
<feature type="domain" description="TGS" evidence="8">
    <location>
        <begin position="384"/>
        <end position="445"/>
    </location>
</feature>
<keyword evidence="10" id="KW-1185">Reference proteome</keyword>
<dbReference type="SMART" id="SM00954">
    <property type="entry name" value="RelA_SpoT"/>
    <property type="match status" value="1"/>
</dbReference>
<dbReference type="InterPro" id="IPR006674">
    <property type="entry name" value="HD_domain"/>
</dbReference>
<dbReference type="FunFam" id="1.10.3210.10:FF:000001">
    <property type="entry name" value="GTP pyrophosphokinase RelA"/>
    <property type="match status" value="1"/>
</dbReference>
<dbReference type="PANTHER" id="PTHR21262:SF31">
    <property type="entry name" value="GTP PYROPHOSPHOKINASE"/>
    <property type="match status" value="1"/>
</dbReference>
<evidence type="ECO:0000256" key="1">
    <source>
        <dbReference type="ARBA" id="ARBA00004976"/>
    </source>
</evidence>
<evidence type="ECO:0000256" key="3">
    <source>
        <dbReference type="ARBA" id="ARBA00048244"/>
    </source>
</evidence>
<dbReference type="Gene3D" id="3.30.460.10">
    <property type="entry name" value="Beta Polymerase, domain 2"/>
    <property type="match status" value="1"/>
</dbReference>
<dbReference type="RefSeq" id="WP_095129794.1">
    <property type="nucleotide sequence ID" value="NZ_NIBG01000001.1"/>
</dbReference>
<dbReference type="GO" id="GO:0008728">
    <property type="term" value="F:GTP diphosphokinase activity"/>
    <property type="evidence" value="ECO:0007669"/>
    <property type="project" value="UniProtKB-EC"/>
</dbReference>
<dbReference type="InterPro" id="IPR004811">
    <property type="entry name" value="RelA/Spo_fam"/>
</dbReference>
<dbReference type="Gene3D" id="1.10.3210.10">
    <property type="entry name" value="Hypothetical protein af1432"/>
    <property type="match status" value="1"/>
</dbReference>
<dbReference type="FunFam" id="3.30.460.10:FF:000001">
    <property type="entry name" value="GTP pyrophosphokinase RelA"/>
    <property type="match status" value="1"/>
</dbReference>
<comment type="pathway">
    <text evidence="1">Purine metabolism; ppGpp biosynthesis; ppGpp from GTP: step 1/2.</text>
</comment>
<dbReference type="InterPro" id="IPR045865">
    <property type="entry name" value="ACT-like_dom_sf"/>
</dbReference>
<evidence type="ECO:0000259" key="7">
    <source>
        <dbReference type="PROSITE" id="PS51831"/>
    </source>
</evidence>
<evidence type="ECO:0000256" key="5">
    <source>
        <dbReference type="SAM" id="MobiDB-lite"/>
    </source>
</evidence>
<dbReference type="Pfam" id="PF13328">
    <property type="entry name" value="HD_4"/>
    <property type="match status" value="1"/>
</dbReference>
<feature type="domain" description="HD" evidence="7">
    <location>
        <begin position="43"/>
        <end position="142"/>
    </location>
</feature>
<comment type="similarity">
    <text evidence="4">Belongs to the relA/spoT family.</text>
</comment>
<dbReference type="InterPro" id="IPR012675">
    <property type="entry name" value="Beta-grasp_dom_sf"/>
</dbReference>
<gene>
    <name evidence="9" type="ORF">CCE28_00265</name>
</gene>
<dbReference type="AlphaFoldDB" id="A0A267MNC5"/>
<comment type="function">
    <text evidence="4">In eubacteria ppGpp (guanosine 3'-diphosphate 5'-diphosphate) is a mediator of the stringent response that coordinates a variety of cellular activities in response to changes in nutritional abundance.</text>
</comment>
<dbReference type="PROSITE" id="PS51671">
    <property type="entry name" value="ACT"/>
    <property type="match status" value="1"/>
</dbReference>
<dbReference type="SUPFAM" id="SSF81301">
    <property type="entry name" value="Nucleotidyltransferase"/>
    <property type="match status" value="1"/>
</dbReference>
<dbReference type="PROSITE" id="PS51880">
    <property type="entry name" value="TGS"/>
    <property type="match status" value="1"/>
</dbReference>
<dbReference type="CDD" id="cd00077">
    <property type="entry name" value="HDc"/>
    <property type="match status" value="1"/>
</dbReference>
<dbReference type="CDD" id="cd04876">
    <property type="entry name" value="ACT_RelA-SpoT"/>
    <property type="match status" value="1"/>
</dbReference>
<dbReference type="Proteomes" id="UP000216024">
    <property type="component" value="Unassembled WGS sequence"/>
</dbReference>
<dbReference type="InterPro" id="IPR002912">
    <property type="entry name" value="ACT_dom"/>
</dbReference>
<feature type="region of interest" description="Disordered" evidence="5">
    <location>
        <begin position="548"/>
        <end position="574"/>
    </location>
</feature>
<evidence type="ECO:0000256" key="4">
    <source>
        <dbReference type="RuleBase" id="RU003847"/>
    </source>
</evidence>
<dbReference type="GO" id="GO:0005886">
    <property type="term" value="C:plasma membrane"/>
    <property type="evidence" value="ECO:0007669"/>
    <property type="project" value="TreeGrafter"/>
</dbReference>
<evidence type="ECO:0000256" key="2">
    <source>
        <dbReference type="ARBA" id="ARBA00013251"/>
    </source>
</evidence>
<dbReference type="SUPFAM" id="SSF55021">
    <property type="entry name" value="ACT-like"/>
    <property type="match status" value="1"/>
</dbReference>
<dbReference type="Pfam" id="PF13291">
    <property type="entry name" value="ACT_4"/>
    <property type="match status" value="1"/>
</dbReference>
<dbReference type="Gene3D" id="3.30.70.260">
    <property type="match status" value="1"/>
</dbReference>
<dbReference type="Pfam" id="PF04607">
    <property type="entry name" value="RelA_SpoT"/>
    <property type="match status" value="1"/>
</dbReference>
<evidence type="ECO:0000259" key="6">
    <source>
        <dbReference type="PROSITE" id="PS51671"/>
    </source>
</evidence>
<dbReference type="InterPro" id="IPR043519">
    <property type="entry name" value="NT_sf"/>
</dbReference>
<feature type="domain" description="ACT" evidence="6">
    <location>
        <begin position="649"/>
        <end position="723"/>
    </location>
</feature>
<dbReference type="EMBL" id="NIBG01000001">
    <property type="protein sequence ID" value="PAB60902.1"/>
    <property type="molecule type" value="Genomic_DNA"/>
</dbReference>
<proteinExistence type="inferred from homology"/>
<dbReference type="PANTHER" id="PTHR21262">
    <property type="entry name" value="GUANOSINE-3',5'-BIS DIPHOSPHATE 3'-PYROPHOSPHOHYDROLASE"/>
    <property type="match status" value="1"/>
</dbReference>
<dbReference type="SUPFAM" id="SSF81271">
    <property type="entry name" value="TGS-like"/>
    <property type="match status" value="1"/>
</dbReference>
<evidence type="ECO:0000313" key="10">
    <source>
        <dbReference type="Proteomes" id="UP000216024"/>
    </source>
</evidence>
<dbReference type="EC" id="2.7.6.5" evidence="2"/>
<dbReference type="OrthoDB" id="9805041at2"/>
<dbReference type="Gene3D" id="3.10.20.30">
    <property type="match status" value="1"/>
</dbReference>
<organism evidence="9 10">
    <name type="scientific">Anaeromicrobium sediminis</name>
    <dbReference type="NCBI Taxonomy" id="1478221"/>
    <lineage>
        <taxon>Bacteria</taxon>
        <taxon>Bacillati</taxon>
        <taxon>Bacillota</taxon>
        <taxon>Clostridia</taxon>
        <taxon>Peptostreptococcales</taxon>
        <taxon>Thermotaleaceae</taxon>
        <taxon>Anaeromicrobium</taxon>
    </lineage>
</organism>
<dbReference type="Pfam" id="PF02824">
    <property type="entry name" value="TGS"/>
    <property type="match status" value="1"/>
</dbReference>
<reference evidence="9 10" key="1">
    <citation type="submission" date="2017-06" db="EMBL/GenBank/DDBJ databases">
        <title>Draft genome sequence of anaerobic fermentative bacterium Anaeromicrobium sediminis DY2726D isolated from West Pacific Ocean sediments.</title>
        <authorList>
            <person name="Zeng X."/>
        </authorList>
    </citation>
    <scope>NUCLEOTIDE SEQUENCE [LARGE SCALE GENOMIC DNA]</scope>
    <source>
        <strain evidence="9 10">DY2726D</strain>
    </source>
</reference>
<protein>
    <recommendedName>
        <fullName evidence="2">GTP diphosphokinase</fullName>
        <ecNumber evidence="2">2.7.6.5</ecNumber>
    </recommendedName>
</protein>
<dbReference type="Pfam" id="PF19296">
    <property type="entry name" value="RelA_AH_RIS"/>
    <property type="match status" value="1"/>
</dbReference>
<dbReference type="InterPro" id="IPR045600">
    <property type="entry name" value="RelA/SpoT_AH_RIS"/>
</dbReference>
<dbReference type="FunFam" id="3.10.20.30:FF:000002">
    <property type="entry name" value="GTP pyrophosphokinase (RelA/SpoT)"/>
    <property type="match status" value="1"/>
</dbReference>
<evidence type="ECO:0000313" key="9">
    <source>
        <dbReference type="EMBL" id="PAB60902.1"/>
    </source>
</evidence>
<sequence>MIEKLLAQIQQYNSLCDRRLIIKAYNFSEAAHEGQVRKSGEKYFIHPVEVAKILAELHMDDATIVAGLMHDVIEDTKYTYDQIKDEFGEEIAILVEGVTKLGRFTYETKEERQAESLRKMFLAMAKDIRVIIIKLADRLHNMRTLKYMNENKKKEKAKETLEIYAAIAHRLGISKIKSELEDLSLRYLDPEGYYDLVEKVSKKKREREAYINQVIDQLDTNLSKNLDFQYEISGRSKHFYSIYRKMVYRHKIFEEIFDLTAIRVLVDKVRDCYGVLGIVHTMWKPIPGRFKDYIAMPKPNMYQSLHTTVIGPDGEPLEIQIRTWEMHRIAEYGIAAHWKYKESQSVDASNDDKLRWLRQLLEWQRDMNDPKEFMESLKIDLFTNEVFVFTPKGDVIDLPAGSTPIDFAYKIHSAIGNSCIGAKIDGRIVPIDYKLKNGNIVQVLTSKNSNGPSRDWLKFVKSTQAKNKIKQWFKKERKEENTIKGKDMLEKEIKRHGHEPQELLRTKWLNSLVKKLSLHSIEDLYAAIGYGGILLSQVVPKLKEKYKENNTEEKSNEEIVENINKQPKRRYDKRSTQGIRVKGIDSILVRFSKCCSPVPGDEIVGFITRGRGVSIHREDCINITNGNEDLDRFIEVEWIEDRQKSYQTEIQIISADRKGLLSEVTSVLADINLIVTAINARSTKDKVAIVNLTIEINNVAQLDKLINKIRSMDGVIEVKRVNS</sequence>